<keyword evidence="6" id="KW-0067">ATP-binding</keyword>
<keyword evidence="4" id="KW-0547">Nucleotide-binding</keyword>
<protein>
    <submittedName>
        <fullName evidence="10">Lipid kinase</fullName>
    </submittedName>
</protein>
<evidence type="ECO:0000313" key="11">
    <source>
        <dbReference type="Proteomes" id="UP000886874"/>
    </source>
</evidence>
<evidence type="ECO:0000256" key="2">
    <source>
        <dbReference type="ARBA" id="ARBA00005983"/>
    </source>
</evidence>
<dbReference type="Pfam" id="PF19279">
    <property type="entry name" value="YegS_C"/>
    <property type="match status" value="1"/>
</dbReference>
<accession>A0A9D0Z6D4</accession>
<dbReference type="PROSITE" id="PS50146">
    <property type="entry name" value="DAGK"/>
    <property type="match status" value="1"/>
</dbReference>
<dbReference type="GO" id="GO:0008654">
    <property type="term" value="P:phospholipid biosynthetic process"/>
    <property type="evidence" value="ECO:0007669"/>
    <property type="project" value="UniProtKB-KW"/>
</dbReference>
<comment type="similarity">
    <text evidence="2">Belongs to the diacylglycerol/lipid kinase family.</text>
</comment>
<keyword evidence="8" id="KW-1208">Phospholipid metabolism</keyword>
<name>A0A9D0Z6D4_9FIRM</name>
<keyword evidence="3" id="KW-0808">Transferase</keyword>
<dbReference type="GO" id="GO:0005524">
    <property type="term" value="F:ATP binding"/>
    <property type="evidence" value="ECO:0007669"/>
    <property type="project" value="UniProtKB-KW"/>
</dbReference>
<feature type="domain" description="DAGKc" evidence="9">
    <location>
        <begin position="1"/>
        <end position="130"/>
    </location>
</feature>
<dbReference type="SUPFAM" id="SSF111331">
    <property type="entry name" value="NAD kinase/diacylglycerol kinase-like"/>
    <property type="match status" value="1"/>
</dbReference>
<evidence type="ECO:0000256" key="1">
    <source>
        <dbReference type="ARBA" id="ARBA00001946"/>
    </source>
</evidence>
<organism evidence="10 11">
    <name type="scientific">Candidatus Avoscillospira stercorigallinarum</name>
    <dbReference type="NCBI Taxonomy" id="2840708"/>
    <lineage>
        <taxon>Bacteria</taxon>
        <taxon>Bacillati</taxon>
        <taxon>Bacillota</taxon>
        <taxon>Clostridia</taxon>
        <taxon>Eubacteriales</taxon>
        <taxon>Oscillospiraceae</taxon>
        <taxon>Oscillospiraceae incertae sedis</taxon>
        <taxon>Candidatus Avoscillospira</taxon>
    </lineage>
</organism>
<evidence type="ECO:0000313" key="10">
    <source>
        <dbReference type="EMBL" id="HIQ69715.1"/>
    </source>
</evidence>
<dbReference type="PANTHER" id="PTHR12358">
    <property type="entry name" value="SPHINGOSINE KINASE"/>
    <property type="match status" value="1"/>
</dbReference>
<keyword evidence="7" id="KW-0444">Lipid biosynthesis</keyword>
<keyword evidence="5 10" id="KW-0418">Kinase</keyword>
<dbReference type="AlphaFoldDB" id="A0A9D0Z6D4"/>
<keyword evidence="7" id="KW-0594">Phospholipid biosynthesis</keyword>
<dbReference type="Proteomes" id="UP000886874">
    <property type="component" value="Unassembled WGS sequence"/>
</dbReference>
<evidence type="ECO:0000259" key="9">
    <source>
        <dbReference type="PROSITE" id="PS50146"/>
    </source>
</evidence>
<evidence type="ECO:0000256" key="6">
    <source>
        <dbReference type="ARBA" id="ARBA00022840"/>
    </source>
</evidence>
<dbReference type="Gene3D" id="2.60.200.40">
    <property type="match status" value="1"/>
</dbReference>
<dbReference type="GO" id="GO:0016301">
    <property type="term" value="F:kinase activity"/>
    <property type="evidence" value="ECO:0007669"/>
    <property type="project" value="UniProtKB-KW"/>
</dbReference>
<dbReference type="InterPro" id="IPR017438">
    <property type="entry name" value="ATP-NAD_kinase_N"/>
</dbReference>
<comment type="cofactor">
    <cofactor evidence="1">
        <name>Mg(2+)</name>
        <dbReference type="ChEBI" id="CHEBI:18420"/>
    </cofactor>
</comment>
<dbReference type="InterPro" id="IPR045540">
    <property type="entry name" value="YegS/DAGK_C"/>
</dbReference>
<evidence type="ECO:0000256" key="4">
    <source>
        <dbReference type="ARBA" id="ARBA00022741"/>
    </source>
</evidence>
<dbReference type="InterPro" id="IPR001206">
    <property type="entry name" value="Diacylglycerol_kinase_cat_dom"/>
</dbReference>
<evidence type="ECO:0000256" key="3">
    <source>
        <dbReference type="ARBA" id="ARBA00022679"/>
    </source>
</evidence>
<dbReference type="InterPro" id="IPR050187">
    <property type="entry name" value="Lipid_Phosphate_FormReg"/>
</dbReference>
<evidence type="ECO:0000256" key="8">
    <source>
        <dbReference type="ARBA" id="ARBA00023264"/>
    </source>
</evidence>
<dbReference type="PANTHER" id="PTHR12358:SF54">
    <property type="entry name" value="SPHINGOSINE KINASE RELATED PROTEIN"/>
    <property type="match status" value="1"/>
</dbReference>
<gene>
    <name evidence="10" type="ORF">IAA67_05245</name>
</gene>
<evidence type="ECO:0000256" key="7">
    <source>
        <dbReference type="ARBA" id="ARBA00023209"/>
    </source>
</evidence>
<dbReference type="Gene3D" id="3.40.50.10330">
    <property type="entry name" value="Probable inorganic polyphosphate/atp-NAD kinase, domain 1"/>
    <property type="match status" value="1"/>
</dbReference>
<comment type="caution">
    <text evidence="10">The sequence shown here is derived from an EMBL/GenBank/DDBJ whole genome shotgun (WGS) entry which is preliminary data.</text>
</comment>
<dbReference type="InterPro" id="IPR016064">
    <property type="entry name" value="NAD/diacylglycerol_kinase_sf"/>
</dbReference>
<keyword evidence="7" id="KW-0443">Lipid metabolism</keyword>
<reference evidence="10" key="2">
    <citation type="journal article" date="2021" name="PeerJ">
        <title>Extensive microbial diversity within the chicken gut microbiome revealed by metagenomics and culture.</title>
        <authorList>
            <person name="Gilroy R."/>
            <person name="Ravi A."/>
            <person name="Getino M."/>
            <person name="Pursley I."/>
            <person name="Horton D.L."/>
            <person name="Alikhan N.F."/>
            <person name="Baker D."/>
            <person name="Gharbi K."/>
            <person name="Hall N."/>
            <person name="Watson M."/>
            <person name="Adriaenssens E.M."/>
            <person name="Foster-Nyarko E."/>
            <person name="Jarju S."/>
            <person name="Secka A."/>
            <person name="Antonio M."/>
            <person name="Oren A."/>
            <person name="Chaudhuri R.R."/>
            <person name="La Ragione R."/>
            <person name="Hildebrand F."/>
            <person name="Pallen M.J."/>
        </authorList>
    </citation>
    <scope>NUCLEOTIDE SEQUENCE</scope>
    <source>
        <strain evidence="10">ChiSjej2B20-13462</strain>
    </source>
</reference>
<dbReference type="EMBL" id="DVFN01000078">
    <property type="protein sequence ID" value="HIQ69715.1"/>
    <property type="molecule type" value="Genomic_DNA"/>
</dbReference>
<evidence type="ECO:0000256" key="5">
    <source>
        <dbReference type="ARBA" id="ARBA00022777"/>
    </source>
</evidence>
<sequence>MKHLFLVNPAAGLCDRTAQIKAAANAVLGSRSIPYAIAVSRGPGDLTERARTACAAGEDIRLYACGGDGTLNEVINGAVGFENAVITHYPAGSGNDFVKLFDAPDAFRDLERLLDGVETHLDLICCQAGGQRRYAANVCSLGLDARIGTEIAAYRRLPVVGGSGAYLLSTVVNVFRGIHQPYTVDFGSRRIRGDQTLICVCNGSWYGGSFHPVPDARPDDGLLDVLMVKPVGLLRLATAIGRYKQGEYRSFPNLITHCRTDRLRVTCDADSVVNVDGEALTAREVSFSVVPHGLRFLMPAGVRLLSKERNQELIGVI</sequence>
<proteinExistence type="inferred from homology"/>
<dbReference type="Pfam" id="PF00781">
    <property type="entry name" value="DAGK_cat"/>
    <property type="match status" value="1"/>
</dbReference>
<reference evidence="10" key="1">
    <citation type="submission" date="2020-10" db="EMBL/GenBank/DDBJ databases">
        <authorList>
            <person name="Gilroy R."/>
        </authorList>
    </citation>
    <scope>NUCLEOTIDE SEQUENCE</scope>
    <source>
        <strain evidence="10">ChiSjej2B20-13462</strain>
    </source>
</reference>